<accession>A0ABS1HPR7</accession>
<dbReference type="SUPFAM" id="SSF53850">
    <property type="entry name" value="Periplasmic binding protein-like II"/>
    <property type="match status" value="1"/>
</dbReference>
<reference evidence="2 3" key="1">
    <citation type="submission" date="2021-01" db="EMBL/GenBank/DDBJ databases">
        <title>Carboxyliciviraga sp.nov., isolated from coastal sediments.</title>
        <authorList>
            <person name="Lu D."/>
            <person name="Zhang T."/>
        </authorList>
    </citation>
    <scope>NUCLEOTIDE SEQUENCE [LARGE SCALE GENOMIC DNA]</scope>
    <source>
        <strain evidence="2 3">N1Y132</strain>
    </source>
</reference>
<dbReference type="RefSeq" id="WP_200466893.1">
    <property type="nucleotide sequence ID" value="NZ_JAENRR010000084.1"/>
</dbReference>
<protein>
    <submittedName>
        <fullName evidence="2">Substrate-binding domain-containing protein</fullName>
    </submittedName>
</protein>
<evidence type="ECO:0000259" key="1">
    <source>
        <dbReference type="Pfam" id="PF12849"/>
    </source>
</evidence>
<organism evidence="2 3">
    <name type="scientific">Carboxylicivirga marina</name>
    <dbReference type="NCBI Taxonomy" id="2800988"/>
    <lineage>
        <taxon>Bacteria</taxon>
        <taxon>Pseudomonadati</taxon>
        <taxon>Bacteroidota</taxon>
        <taxon>Bacteroidia</taxon>
        <taxon>Marinilabiliales</taxon>
        <taxon>Marinilabiliaceae</taxon>
        <taxon>Carboxylicivirga</taxon>
    </lineage>
</organism>
<feature type="domain" description="PBP" evidence="1">
    <location>
        <begin position="24"/>
        <end position="127"/>
    </location>
</feature>
<dbReference type="Gene3D" id="3.40.190.10">
    <property type="entry name" value="Periplasmic binding protein-like II"/>
    <property type="match status" value="1"/>
</dbReference>
<evidence type="ECO:0000313" key="3">
    <source>
        <dbReference type="Proteomes" id="UP000605676"/>
    </source>
</evidence>
<dbReference type="Proteomes" id="UP000605676">
    <property type="component" value="Unassembled WGS sequence"/>
</dbReference>
<comment type="caution">
    <text evidence="2">The sequence shown here is derived from an EMBL/GenBank/DDBJ whole genome shotgun (WGS) entry which is preliminary data.</text>
</comment>
<name>A0ABS1HPR7_9BACT</name>
<sequence>MKLYTLLIAFILLGFISNAQDYKVIVHSSSTVTSISKSQLSKYFLKKDKKWDDGTKVTVIDQSSRSETRKQFSNDVLGKSVGAIKSYWQQYVFAGTGTPPLEKKTDAEVVAFIKSHPGAIGYVASSANTDGTKVITIQ</sequence>
<gene>
    <name evidence="2" type="ORF">JIV24_20200</name>
</gene>
<dbReference type="Pfam" id="PF12849">
    <property type="entry name" value="PBP_like_2"/>
    <property type="match status" value="1"/>
</dbReference>
<proteinExistence type="predicted"/>
<dbReference type="EMBL" id="JAENRR010000084">
    <property type="protein sequence ID" value="MBK3519674.1"/>
    <property type="molecule type" value="Genomic_DNA"/>
</dbReference>
<evidence type="ECO:0000313" key="2">
    <source>
        <dbReference type="EMBL" id="MBK3519674.1"/>
    </source>
</evidence>
<dbReference type="InterPro" id="IPR024370">
    <property type="entry name" value="PBP_domain"/>
</dbReference>
<keyword evidence="3" id="KW-1185">Reference proteome</keyword>